<reference evidence="10" key="1">
    <citation type="submission" date="2016-10" db="EMBL/GenBank/DDBJ databases">
        <authorList>
            <person name="Varghese N."/>
            <person name="Submissions S."/>
        </authorList>
    </citation>
    <scope>NUCLEOTIDE SEQUENCE [LARGE SCALE GENOMIC DNA]</scope>
    <source>
        <strain evidence="10">DSM 10146</strain>
    </source>
</reference>
<keyword evidence="4" id="KW-1003">Cell membrane</keyword>
<dbReference type="EMBL" id="FNAV01000001">
    <property type="protein sequence ID" value="SDE14398.1"/>
    <property type="molecule type" value="Genomic_DNA"/>
</dbReference>
<comment type="subcellular location">
    <subcellularLocation>
        <location evidence="1">Cell membrane</location>
        <topology evidence="1">Multi-pass membrane protein</topology>
    </subcellularLocation>
</comment>
<evidence type="ECO:0000256" key="5">
    <source>
        <dbReference type="ARBA" id="ARBA00022692"/>
    </source>
</evidence>
<accession>A0A1G7AHI5</accession>
<protein>
    <submittedName>
        <fullName evidence="9">Iron complex transport system permease protein</fullName>
    </submittedName>
</protein>
<feature type="transmembrane region" description="Helical" evidence="8">
    <location>
        <begin position="266"/>
        <end position="288"/>
    </location>
</feature>
<dbReference type="AlphaFoldDB" id="A0A1G7AHI5"/>
<dbReference type="RefSeq" id="WP_165616994.1">
    <property type="nucleotide sequence ID" value="NZ_FNAV01000001.1"/>
</dbReference>
<name>A0A1G7AHI5_9RHOB</name>
<feature type="transmembrane region" description="Helical" evidence="8">
    <location>
        <begin position="108"/>
        <end position="126"/>
    </location>
</feature>
<evidence type="ECO:0000256" key="7">
    <source>
        <dbReference type="ARBA" id="ARBA00023136"/>
    </source>
</evidence>
<dbReference type="GO" id="GO:0005886">
    <property type="term" value="C:plasma membrane"/>
    <property type="evidence" value="ECO:0007669"/>
    <property type="project" value="UniProtKB-SubCell"/>
</dbReference>
<evidence type="ECO:0000313" key="10">
    <source>
        <dbReference type="Proteomes" id="UP000198994"/>
    </source>
</evidence>
<keyword evidence="10" id="KW-1185">Reference proteome</keyword>
<dbReference type="InterPro" id="IPR000522">
    <property type="entry name" value="ABC_transptr_permease_BtuC"/>
</dbReference>
<gene>
    <name evidence="9" type="ORF">SAMN04488105_101161</name>
</gene>
<dbReference type="PANTHER" id="PTHR30472">
    <property type="entry name" value="FERRIC ENTEROBACTIN TRANSPORT SYSTEM PERMEASE PROTEIN"/>
    <property type="match status" value="1"/>
</dbReference>
<keyword evidence="6 8" id="KW-1133">Transmembrane helix</keyword>
<feature type="transmembrane region" description="Helical" evidence="8">
    <location>
        <begin position="294"/>
        <end position="313"/>
    </location>
</feature>
<dbReference type="CDD" id="cd06550">
    <property type="entry name" value="TM_ABC_iron-siderophores_like"/>
    <property type="match status" value="1"/>
</dbReference>
<organism evidence="9 10">
    <name type="scientific">Salipiger thiooxidans</name>
    <dbReference type="NCBI Taxonomy" id="282683"/>
    <lineage>
        <taxon>Bacteria</taxon>
        <taxon>Pseudomonadati</taxon>
        <taxon>Pseudomonadota</taxon>
        <taxon>Alphaproteobacteria</taxon>
        <taxon>Rhodobacterales</taxon>
        <taxon>Roseobacteraceae</taxon>
        <taxon>Salipiger</taxon>
    </lineage>
</organism>
<dbReference type="STRING" id="282683.SAMN04488105_101161"/>
<dbReference type="Gene3D" id="1.10.3470.10">
    <property type="entry name" value="ABC transporter involved in vitamin B12 uptake, BtuC"/>
    <property type="match status" value="1"/>
</dbReference>
<evidence type="ECO:0000256" key="4">
    <source>
        <dbReference type="ARBA" id="ARBA00022475"/>
    </source>
</evidence>
<evidence type="ECO:0000256" key="3">
    <source>
        <dbReference type="ARBA" id="ARBA00022448"/>
    </source>
</evidence>
<dbReference type="SUPFAM" id="SSF81345">
    <property type="entry name" value="ABC transporter involved in vitamin B12 uptake, BtuC"/>
    <property type="match status" value="1"/>
</dbReference>
<dbReference type="GO" id="GO:0022857">
    <property type="term" value="F:transmembrane transporter activity"/>
    <property type="evidence" value="ECO:0007669"/>
    <property type="project" value="InterPro"/>
</dbReference>
<sequence>MRGALLIILLVAGSVAGLLWGQVALAPGALWQGLVTGEGPAALMIGTIRGPRVGTALGAGAVLGLSGALFQTLFRNPLAAPDILGFTSGAGLAVVVSIAFGLVAPMPLVAAAGGILAALLVTGIAWRRGHRTPPLSIILVGLGMGFFTSALSNFLMTLLPQAEAAEAQRWVTGSLAARDWGHVAQVWLPGAALLLAALGQARLLETLELGDDLAAGLGLRVEAVRRGLAATGVLLAATGVAVAGPVPFVALMSGPLGARITGATSVAGRLLAAAGAGALVLMLADLVARSALPGIQLPVGVMTGILGAPYLLWRLSREMDRGKL</sequence>
<evidence type="ECO:0000256" key="8">
    <source>
        <dbReference type="SAM" id="Phobius"/>
    </source>
</evidence>
<feature type="transmembrane region" description="Helical" evidence="8">
    <location>
        <begin position="228"/>
        <end position="254"/>
    </location>
</feature>
<comment type="similarity">
    <text evidence="2">Belongs to the binding-protein-dependent transport system permease family. FecCD subfamily.</text>
</comment>
<keyword evidence="3" id="KW-0813">Transport</keyword>
<dbReference type="GO" id="GO:0033214">
    <property type="term" value="P:siderophore-iron import into cell"/>
    <property type="evidence" value="ECO:0007669"/>
    <property type="project" value="TreeGrafter"/>
</dbReference>
<evidence type="ECO:0000256" key="6">
    <source>
        <dbReference type="ARBA" id="ARBA00022989"/>
    </source>
</evidence>
<dbReference type="Proteomes" id="UP000198994">
    <property type="component" value="Unassembled WGS sequence"/>
</dbReference>
<proteinExistence type="inferred from homology"/>
<keyword evidence="5 8" id="KW-0812">Transmembrane</keyword>
<evidence type="ECO:0000313" key="9">
    <source>
        <dbReference type="EMBL" id="SDE14398.1"/>
    </source>
</evidence>
<evidence type="ECO:0000256" key="2">
    <source>
        <dbReference type="ARBA" id="ARBA00007935"/>
    </source>
</evidence>
<dbReference type="Pfam" id="PF01032">
    <property type="entry name" value="FecCD"/>
    <property type="match status" value="1"/>
</dbReference>
<evidence type="ECO:0000256" key="1">
    <source>
        <dbReference type="ARBA" id="ARBA00004651"/>
    </source>
</evidence>
<dbReference type="PANTHER" id="PTHR30472:SF24">
    <property type="entry name" value="FERRIC ENTEROBACTIN TRANSPORT SYSTEM PERMEASE PROTEIN FEPG"/>
    <property type="match status" value="1"/>
</dbReference>
<keyword evidence="7 8" id="KW-0472">Membrane</keyword>
<dbReference type="InterPro" id="IPR037294">
    <property type="entry name" value="ABC_BtuC-like"/>
</dbReference>
<feature type="transmembrane region" description="Helical" evidence="8">
    <location>
        <begin position="138"/>
        <end position="159"/>
    </location>
</feature>
<feature type="transmembrane region" description="Helical" evidence="8">
    <location>
        <begin position="83"/>
        <end position="102"/>
    </location>
</feature>
<feature type="transmembrane region" description="Helical" evidence="8">
    <location>
        <begin position="53"/>
        <end position="74"/>
    </location>
</feature>